<dbReference type="RefSeq" id="WP_376845093.1">
    <property type="nucleotide sequence ID" value="NZ_JBHSFW010000001.1"/>
</dbReference>
<feature type="transmembrane region" description="Helical" evidence="2">
    <location>
        <begin position="162"/>
        <end position="180"/>
    </location>
</feature>
<evidence type="ECO:0000256" key="1">
    <source>
        <dbReference type="SAM" id="Coils"/>
    </source>
</evidence>
<gene>
    <name evidence="3" type="ORF">ACFO4N_05015</name>
</gene>
<accession>A0ABV9GJK1</accession>
<reference evidence="4" key="1">
    <citation type="journal article" date="2019" name="Int. J. Syst. Evol. Microbiol.">
        <title>The Global Catalogue of Microorganisms (GCM) 10K type strain sequencing project: providing services to taxonomists for standard genome sequencing and annotation.</title>
        <authorList>
            <consortium name="The Broad Institute Genomics Platform"/>
            <consortium name="The Broad Institute Genome Sequencing Center for Infectious Disease"/>
            <person name="Wu L."/>
            <person name="Ma J."/>
        </authorList>
    </citation>
    <scope>NUCLEOTIDE SEQUENCE [LARGE SCALE GENOMIC DNA]</scope>
    <source>
        <strain evidence="4">CGMCC 1.16306</strain>
    </source>
</reference>
<keyword evidence="4" id="KW-1185">Reference proteome</keyword>
<feature type="coiled-coil region" evidence="1">
    <location>
        <begin position="302"/>
        <end position="336"/>
    </location>
</feature>
<dbReference type="EMBL" id="JBHSFW010000001">
    <property type="protein sequence ID" value="MFC4618088.1"/>
    <property type="molecule type" value="Genomic_DNA"/>
</dbReference>
<evidence type="ECO:0000313" key="4">
    <source>
        <dbReference type="Proteomes" id="UP001596022"/>
    </source>
</evidence>
<comment type="caution">
    <text evidence="3">The sequence shown here is derived from an EMBL/GenBank/DDBJ whole genome shotgun (WGS) entry which is preliminary data.</text>
</comment>
<dbReference type="Proteomes" id="UP001596022">
    <property type="component" value="Unassembled WGS sequence"/>
</dbReference>
<proteinExistence type="predicted"/>
<feature type="transmembrane region" description="Helical" evidence="2">
    <location>
        <begin position="6"/>
        <end position="29"/>
    </location>
</feature>
<keyword evidence="2" id="KW-0812">Transmembrane</keyword>
<keyword evidence="2" id="KW-1133">Transmembrane helix</keyword>
<evidence type="ECO:0000313" key="3">
    <source>
        <dbReference type="EMBL" id="MFC4618088.1"/>
    </source>
</evidence>
<feature type="transmembrane region" description="Helical" evidence="2">
    <location>
        <begin position="101"/>
        <end position="126"/>
    </location>
</feature>
<protein>
    <recommendedName>
        <fullName evidence="5">MotA/TolQ/ExbB proton channel family protein</fullName>
    </recommendedName>
</protein>
<keyword evidence="2" id="KW-0472">Membrane</keyword>
<evidence type="ECO:0000256" key="2">
    <source>
        <dbReference type="SAM" id="Phobius"/>
    </source>
</evidence>
<keyword evidence="1" id="KW-0175">Coiled coil</keyword>
<evidence type="ECO:0008006" key="5">
    <source>
        <dbReference type="Google" id="ProtNLM"/>
    </source>
</evidence>
<organism evidence="3 4">
    <name type="scientific">Camelliibacillus cellulosilyticus</name>
    <dbReference type="NCBI Taxonomy" id="2174486"/>
    <lineage>
        <taxon>Bacteria</taxon>
        <taxon>Bacillati</taxon>
        <taxon>Bacillota</taxon>
        <taxon>Bacilli</taxon>
        <taxon>Bacillales</taxon>
        <taxon>Sporolactobacillaceae</taxon>
        <taxon>Camelliibacillus</taxon>
    </lineage>
</organism>
<name>A0ABV9GJK1_9BACL</name>
<sequence length="509" mass="57387">MNLTTVIVSAIGLLFILGAIAQIQLSHILSTWQKEIRRLTADGFRHDPILPWLRQTLDEYRTHRLAGTEVNTQALIEKNLFKEKIWLAGLMRAPIGNAAKMLAYLPSFTIILGVLGTFLGLTLSMYSMQNTLLSLGQTSGSSNLSVDAIIAAISSPFKGMSLAFITSIAGIGTAFLLNLLQAGFLSGGHSISYLVAKLFAECESLLDHQFETQLSVEKPQDSFEKILDRLATRIGESFHETIGDFGRGMVHFTKQLDQSMEELKALLEHQRAHTTAFSNATDRLKASGAAFEKATKLFDETNRGASAQIKTLKETIDRAFNRAEAHEKQMAKATAQTQAFIERSDKKAEELSRAYLQALEAQMQGFHDKYDHAAAALQRQQEDWLYQHQELNNHYAQASDSFSTSIDQLERSLYQMFEKVKRDILDQIKYQNERQAQLKNQDDRRGEWRDLIRGIDNLSHGMDRQFGDSQRYLQEFYHLLNRIAQLIEQQALGNTSPGPRTLPSRVIDS</sequence>